<dbReference type="InterPro" id="IPR036812">
    <property type="entry name" value="NAD(P)_OxRdtase_dom_sf"/>
</dbReference>
<dbReference type="PANTHER" id="PTHR13295:SF4">
    <property type="entry name" value="GLUTAMATE--CYSTEINE LIGASE REGULATORY SUBUNIT"/>
    <property type="match status" value="1"/>
</dbReference>
<evidence type="ECO:0000313" key="10">
    <source>
        <dbReference type="EMBL" id="OAD75242.1"/>
    </source>
</evidence>
<accession>A0A162UCJ3</accession>
<comment type="similarity">
    <text evidence="2">Belongs to the aldo/keto reductase family. Glutamate--cysteine ligase light chain subfamily.</text>
</comment>
<dbReference type="InterPro" id="IPR032963">
    <property type="entry name" value="Gclm"/>
</dbReference>
<dbReference type="AlphaFoldDB" id="A0A162UCJ3"/>
<evidence type="ECO:0000256" key="4">
    <source>
        <dbReference type="ARBA" id="ARBA00022684"/>
    </source>
</evidence>
<dbReference type="GeneID" id="28991902"/>
<feature type="domain" description="NADP-dependent oxidoreductase" evidence="9">
    <location>
        <begin position="87"/>
        <end position="218"/>
    </location>
</feature>
<dbReference type="GO" id="GO:0006750">
    <property type="term" value="P:glutathione biosynthetic process"/>
    <property type="evidence" value="ECO:0007669"/>
    <property type="project" value="UniProtKB-UniPathway"/>
</dbReference>
<keyword evidence="4" id="KW-0317">Glutathione biosynthesis</keyword>
<keyword evidence="11" id="KW-1185">Reference proteome</keyword>
<evidence type="ECO:0000256" key="2">
    <source>
        <dbReference type="ARBA" id="ARBA00008612"/>
    </source>
</evidence>
<dbReference type="GO" id="GO:0017109">
    <property type="term" value="C:glutamate-cysteine ligase complex"/>
    <property type="evidence" value="ECO:0007669"/>
    <property type="project" value="TreeGrafter"/>
</dbReference>
<comment type="pathway">
    <text evidence="1">Sulfur metabolism; glutathione biosynthesis; glutathione from L-cysteine and L-glutamate: step 1/2.</text>
</comment>
<dbReference type="Proteomes" id="UP000077315">
    <property type="component" value="Unassembled WGS sequence"/>
</dbReference>
<dbReference type="VEuPathDB" id="FungiDB:PHYBLDRAFT_143503"/>
<proteinExistence type="inferred from homology"/>
<dbReference type="Pfam" id="PF00248">
    <property type="entry name" value="Aldo_ket_red"/>
    <property type="match status" value="1"/>
</dbReference>
<dbReference type="RefSeq" id="XP_018293282.1">
    <property type="nucleotide sequence ID" value="XM_018430996.1"/>
</dbReference>
<evidence type="ECO:0000313" key="11">
    <source>
        <dbReference type="Proteomes" id="UP000077315"/>
    </source>
</evidence>
<dbReference type="GO" id="GO:0035226">
    <property type="term" value="F:glutamate-cysteine ligase catalytic subunit binding"/>
    <property type="evidence" value="ECO:0007669"/>
    <property type="project" value="InterPro"/>
</dbReference>
<dbReference type="FunCoup" id="A0A162UCJ3">
    <property type="interactions" value="149"/>
</dbReference>
<name>A0A162UCJ3_PHYB8</name>
<protein>
    <recommendedName>
        <fullName evidence="7">GCS light chain</fullName>
    </recommendedName>
    <alternativeName>
        <fullName evidence="5">Gamma-ECS regulatory subunit</fullName>
    </alternativeName>
    <alternativeName>
        <fullName evidence="8">Gamma-glutamylcysteine synthetase regulatory subunit</fullName>
    </alternativeName>
    <alternativeName>
        <fullName evidence="6">Glutamate--cysteine ligase modifier subunit</fullName>
    </alternativeName>
</protein>
<comment type="subunit">
    <text evidence="3">Heterodimer of a catalytic heavy chain and a regulatory light chain.</text>
</comment>
<dbReference type="InParanoid" id="A0A162UCJ3"/>
<dbReference type="OrthoDB" id="5596051at2759"/>
<reference evidence="11" key="1">
    <citation type="submission" date="2015-06" db="EMBL/GenBank/DDBJ databases">
        <title>Expansion of signal transduction pathways in fungi by whole-genome duplication.</title>
        <authorList>
            <consortium name="DOE Joint Genome Institute"/>
            <person name="Corrochano L.M."/>
            <person name="Kuo A."/>
            <person name="Marcet-Houben M."/>
            <person name="Polaino S."/>
            <person name="Salamov A."/>
            <person name="Villalobos J.M."/>
            <person name="Alvarez M.I."/>
            <person name="Avalos J."/>
            <person name="Benito E.P."/>
            <person name="Benoit I."/>
            <person name="Burger G."/>
            <person name="Camino L.P."/>
            <person name="Canovas D."/>
            <person name="Cerda-Olmedo E."/>
            <person name="Cheng J.-F."/>
            <person name="Dominguez A."/>
            <person name="Elias M."/>
            <person name="Eslava A.P."/>
            <person name="Glaser F."/>
            <person name="Grimwood J."/>
            <person name="Gutierrez G."/>
            <person name="Heitman J."/>
            <person name="Henrissat B."/>
            <person name="Iturriaga E.A."/>
            <person name="Lang B.F."/>
            <person name="Lavin J.L."/>
            <person name="Lee S."/>
            <person name="Li W."/>
            <person name="Lindquist E."/>
            <person name="Lopez-Garcia S."/>
            <person name="Luque E.M."/>
            <person name="Marcos A.T."/>
            <person name="Martin J."/>
            <person name="McCluskey K."/>
            <person name="Medina H.R."/>
            <person name="Miralles-Duran A."/>
            <person name="Miyazaki A."/>
            <person name="Munoz-Torres E."/>
            <person name="Oguiza J.A."/>
            <person name="Ohm R."/>
            <person name="Olmedo M."/>
            <person name="Orejas M."/>
            <person name="Ortiz-Castellanos L."/>
            <person name="Pisabarro A.G."/>
            <person name="Rodriguez-Romero J."/>
            <person name="Ruiz-Herrera J."/>
            <person name="Ruiz-Vazquez R."/>
            <person name="Sanz C."/>
            <person name="Schackwitz W."/>
            <person name="Schmutz J."/>
            <person name="Shahriari M."/>
            <person name="Shelest E."/>
            <person name="Silva-Franco F."/>
            <person name="Soanes D."/>
            <person name="Syed K."/>
            <person name="Tagua V.G."/>
            <person name="Talbot N.J."/>
            <person name="Thon M."/>
            <person name="De vries R.P."/>
            <person name="Wiebenga A."/>
            <person name="Yadav J.S."/>
            <person name="Braun E.L."/>
            <person name="Baker S."/>
            <person name="Garre V."/>
            <person name="Horwitz B."/>
            <person name="Torres-Martinez S."/>
            <person name="Idnurm A."/>
            <person name="Herrera-Estrella A."/>
            <person name="Gabaldon T."/>
            <person name="Grigoriev I.V."/>
        </authorList>
    </citation>
    <scope>NUCLEOTIDE SEQUENCE [LARGE SCALE GENOMIC DNA]</scope>
    <source>
        <strain evidence="11">NRRL 1555(-)</strain>
    </source>
</reference>
<dbReference type="PANTHER" id="PTHR13295">
    <property type="entry name" value="GLUTAMATE CYSTEINE LIGASE REGULATORY SUBUNIT"/>
    <property type="match status" value="1"/>
</dbReference>
<evidence type="ECO:0000259" key="9">
    <source>
        <dbReference type="Pfam" id="PF00248"/>
    </source>
</evidence>
<organism evidence="10 11">
    <name type="scientific">Phycomyces blakesleeanus (strain ATCC 8743b / DSM 1359 / FGSC 10004 / NBRC 33097 / NRRL 1555)</name>
    <dbReference type="NCBI Taxonomy" id="763407"/>
    <lineage>
        <taxon>Eukaryota</taxon>
        <taxon>Fungi</taxon>
        <taxon>Fungi incertae sedis</taxon>
        <taxon>Mucoromycota</taxon>
        <taxon>Mucoromycotina</taxon>
        <taxon>Mucoromycetes</taxon>
        <taxon>Mucorales</taxon>
        <taxon>Phycomycetaceae</taxon>
        <taxon>Phycomyces</taxon>
    </lineage>
</organism>
<evidence type="ECO:0000256" key="6">
    <source>
        <dbReference type="ARBA" id="ARBA00031154"/>
    </source>
</evidence>
<dbReference type="Gene3D" id="3.20.20.100">
    <property type="entry name" value="NADP-dependent oxidoreductase domain"/>
    <property type="match status" value="1"/>
</dbReference>
<dbReference type="GO" id="GO:0030234">
    <property type="term" value="F:enzyme regulator activity"/>
    <property type="evidence" value="ECO:0007669"/>
    <property type="project" value="TreeGrafter"/>
</dbReference>
<evidence type="ECO:0000256" key="5">
    <source>
        <dbReference type="ARBA" id="ARBA00030406"/>
    </source>
</evidence>
<gene>
    <name evidence="10" type="ORF">PHYBLDRAFT_143503</name>
</gene>
<dbReference type="InterPro" id="IPR023210">
    <property type="entry name" value="NADP_OxRdtase_dom"/>
</dbReference>
<sequence>MPAQQVPHKLSLPDLQQLVLYTGNLMRTSLASRTKELNKQPNAELVHAVDDTLRLLMDSPGAPSYRYYTEHGLLEVPDLRQSSRIPAEDRNDVQVTAKLFYLSENTQHVYPPIHVDAAVNHLQKLLGVSTIDTFLVSFAGDHSLKNTCQAWSALETYQQQGVIGRLGVSDFSAQNIDEILTNKSIKVKPSINQINVGSCCDMPKETIEHAKRNGIELLHNSDSADILSTEELSKLLSSRAVVPKTTTVTPRWVIKYHVFVQCRSVVADKGYIVMGDAL</sequence>
<dbReference type="UniPathway" id="UPA00142">
    <property type="reaction ID" value="UER00209"/>
</dbReference>
<evidence type="ECO:0000256" key="7">
    <source>
        <dbReference type="ARBA" id="ARBA00031732"/>
    </source>
</evidence>
<dbReference type="EMBL" id="KV440977">
    <property type="protein sequence ID" value="OAD75242.1"/>
    <property type="molecule type" value="Genomic_DNA"/>
</dbReference>
<evidence type="ECO:0000256" key="1">
    <source>
        <dbReference type="ARBA" id="ARBA00005006"/>
    </source>
</evidence>
<evidence type="ECO:0000256" key="3">
    <source>
        <dbReference type="ARBA" id="ARBA00011532"/>
    </source>
</evidence>
<evidence type="ECO:0000256" key="8">
    <source>
        <dbReference type="ARBA" id="ARBA00032926"/>
    </source>
</evidence>
<dbReference type="STRING" id="763407.A0A162UCJ3"/>
<dbReference type="SUPFAM" id="SSF51430">
    <property type="entry name" value="NAD(P)-linked oxidoreductase"/>
    <property type="match status" value="1"/>
</dbReference>